<accession>A0A8S1JU36</accession>
<protein>
    <submittedName>
        <fullName evidence="1">Uncharacterized protein</fullName>
    </submittedName>
</protein>
<dbReference type="Proteomes" id="UP000692954">
    <property type="component" value="Unassembled WGS sequence"/>
</dbReference>
<reference evidence="1" key="1">
    <citation type="submission" date="2021-01" db="EMBL/GenBank/DDBJ databases">
        <authorList>
            <consortium name="Genoscope - CEA"/>
            <person name="William W."/>
        </authorList>
    </citation>
    <scope>NUCLEOTIDE SEQUENCE</scope>
</reference>
<dbReference type="AlphaFoldDB" id="A0A8S1JU36"/>
<dbReference type="OrthoDB" id="287066at2759"/>
<dbReference type="EMBL" id="CAJJDN010000001">
    <property type="protein sequence ID" value="CAD8045637.1"/>
    <property type="molecule type" value="Genomic_DNA"/>
</dbReference>
<evidence type="ECO:0000313" key="1">
    <source>
        <dbReference type="EMBL" id="CAD8045637.1"/>
    </source>
</evidence>
<comment type="caution">
    <text evidence="1">The sequence shown here is derived from an EMBL/GenBank/DDBJ whole genome shotgun (WGS) entry which is preliminary data.</text>
</comment>
<keyword evidence="2" id="KW-1185">Reference proteome</keyword>
<sequence length="240" mass="29239">MQSECQSEQESFNQNYYQKLGFFKCDSYNEYKEYEYKENNNEECEIDFEQASTYIVNKNQFDYQVRKNINEDKQSLNKKIRKQSKKDRNLKDYKKNICRNILRHAIKSMNNDQDCLTYLSELVDDSKQFSLYYNRKLEQITGFRVLRDHLLEMKEDNQIVKNRKLAFKYYLIWYLKSKATGMILRGETHNPQEYLRYKNEVLMYYIHRPHEWISNSPEWVNVATSTTGQQFQLNTEKQCI</sequence>
<evidence type="ECO:0000313" key="2">
    <source>
        <dbReference type="Proteomes" id="UP000692954"/>
    </source>
</evidence>
<organism evidence="1 2">
    <name type="scientific">Paramecium sonneborni</name>
    <dbReference type="NCBI Taxonomy" id="65129"/>
    <lineage>
        <taxon>Eukaryota</taxon>
        <taxon>Sar</taxon>
        <taxon>Alveolata</taxon>
        <taxon>Ciliophora</taxon>
        <taxon>Intramacronucleata</taxon>
        <taxon>Oligohymenophorea</taxon>
        <taxon>Peniculida</taxon>
        <taxon>Parameciidae</taxon>
        <taxon>Paramecium</taxon>
    </lineage>
</organism>
<gene>
    <name evidence="1" type="ORF">PSON_ATCC_30995.1.T0010160</name>
</gene>
<proteinExistence type="predicted"/>
<name>A0A8S1JU36_9CILI</name>